<evidence type="ECO:0000313" key="2">
    <source>
        <dbReference type="Proteomes" id="UP001281761"/>
    </source>
</evidence>
<name>A0ABQ9X689_9EUKA</name>
<accession>A0ABQ9X689</accession>
<protein>
    <submittedName>
        <fullName evidence="1">Uncharacterized protein</fullName>
    </submittedName>
</protein>
<proteinExistence type="predicted"/>
<reference evidence="1 2" key="1">
    <citation type="journal article" date="2022" name="bioRxiv">
        <title>Genomics of Preaxostyla Flagellates Illuminates Evolutionary Transitions and the Path Towards Mitochondrial Loss.</title>
        <authorList>
            <person name="Novak L.V.F."/>
            <person name="Treitli S.C."/>
            <person name="Pyrih J."/>
            <person name="Halakuc P."/>
            <person name="Pipaliya S.V."/>
            <person name="Vacek V."/>
            <person name="Brzon O."/>
            <person name="Soukal P."/>
            <person name="Eme L."/>
            <person name="Dacks J.B."/>
            <person name="Karnkowska A."/>
            <person name="Elias M."/>
            <person name="Hampl V."/>
        </authorList>
    </citation>
    <scope>NUCLEOTIDE SEQUENCE [LARGE SCALE GENOMIC DNA]</scope>
    <source>
        <strain evidence="1">NAU3</strain>
        <tissue evidence="1">Gut</tissue>
    </source>
</reference>
<gene>
    <name evidence="1" type="ORF">BLNAU_17779</name>
</gene>
<evidence type="ECO:0000313" key="1">
    <source>
        <dbReference type="EMBL" id="KAK2947303.1"/>
    </source>
</evidence>
<sequence length="488" mass="56685">MVSSSKLDSKALWTLFTPSQPHHAATTLTTFTVFMGYLGSVACWQYVWEGWFPNFIKAVDPSKLPFTSDFTKLHTELVALFKDHYLDIRDFECKMTRMNELAPELRREIDDLHLVFFEQTRNYIVHLSLHPFTLEVYGSFTILDFLDRLFGSDGKISETRSFREEIRTEMDTSALSSSPAPFILTSELILPHSDPLILNIVDRIVDLLASDSPLNDDTVLRIFTFWKRRLNCVYLPELFRKAGRSTEQYFHALESLLSLHVEFYDRAPIKYLLFTRPDEHQPTSDEWDDVDLETGLILMRVLNQSTLSRTSDPAQPNQLLLKYAIRCLPQMHHCSARHPQPQLERFISPSFTILGTFFLQPPPSEKRKAKRREKAFVNILKLCDERVIARCVSKTSFFSRLVADLLNHNFDASESLFCVIVDGGRYASLGLEDQKTVRKTAHHFLEEGWEDALEMIFVKKGFSSSYNSYCTREMMQYFGTNLVKVRWY</sequence>
<dbReference type="Proteomes" id="UP001281761">
    <property type="component" value="Unassembled WGS sequence"/>
</dbReference>
<keyword evidence="2" id="KW-1185">Reference proteome</keyword>
<comment type="caution">
    <text evidence="1">The sequence shown here is derived from an EMBL/GenBank/DDBJ whole genome shotgun (WGS) entry which is preliminary data.</text>
</comment>
<dbReference type="EMBL" id="JARBJD010000205">
    <property type="protein sequence ID" value="KAK2947303.1"/>
    <property type="molecule type" value="Genomic_DNA"/>
</dbReference>
<organism evidence="1 2">
    <name type="scientific">Blattamonas nauphoetae</name>
    <dbReference type="NCBI Taxonomy" id="2049346"/>
    <lineage>
        <taxon>Eukaryota</taxon>
        <taxon>Metamonada</taxon>
        <taxon>Preaxostyla</taxon>
        <taxon>Oxymonadida</taxon>
        <taxon>Blattamonas</taxon>
    </lineage>
</organism>